<evidence type="ECO:0000256" key="1">
    <source>
        <dbReference type="SAM" id="MobiDB-lite"/>
    </source>
</evidence>
<feature type="region of interest" description="Disordered" evidence="1">
    <location>
        <begin position="16"/>
        <end position="37"/>
    </location>
</feature>
<sequence length="132" mass="14368">MTMEKQALVAQFRRGSNMKPSNVPGQNNIPPDQLGPASIKPLMNLRTVWWNGPQNDHHSVGFADTKCVDAANLGSLFIPSENLSSRRLPPATNPAEALDPSAFNVDFPFGDLDVTGGLMGDWSLNFERDFAA</sequence>
<protein>
    <submittedName>
        <fullName evidence="2">Uncharacterized protein</fullName>
    </submittedName>
</protein>
<name>A0A4V2JYU2_9APHY</name>
<dbReference type="OrthoDB" id="5600002at2759"/>
<proteinExistence type="predicted"/>
<reference evidence="2" key="1">
    <citation type="submission" date="2019-01" db="EMBL/GenBank/DDBJ databases">
        <title>Draft genome sequences of three monokaryotic isolates of the white-rot basidiomycete fungus Dichomitus squalens.</title>
        <authorList>
            <consortium name="DOE Joint Genome Institute"/>
            <person name="Lopez S.C."/>
            <person name="Andreopoulos B."/>
            <person name="Pangilinan J."/>
            <person name="Lipzen A."/>
            <person name="Riley R."/>
            <person name="Ahrendt S."/>
            <person name="Ng V."/>
            <person name="Barry K."/>
            <person name="Daum C."/>
            <person name="Grigoriev I.V."/>
            <person name="Hilden K.S."/>
            <person name="Makela M.R."/>
            <person name="de Vries R.P."/>
        </authorList>
    </citation>
    <scope>NUCLEOTIDE SEQUENCE [LARGE SCALE GENOMIC DNA]</scope>
    <source>
        <strain evidence="2">OM18370.1</strain>
    </source>
</reference>
<dbReference type="EMBL" id="ML143541">
    <property type="protein sequence ID" value="TBU22453.1"/>
    <property type="molecule type" value="Genomic_DNA"/>
</dbReference>
<organism evidence="2">
    <name type="scientific">Dichomitus squalens</name>
    <dbReference type="NCBI Taxonomy" id="114155"/>
    <lineage>
        <taxon>Eukaryota</taxon>
        <taxon>Fungi</taxon>
        <taxon>Dikarya</taxon>
        <taxon>Basidiomycota</taxon>
        <taxon>Agaricomycotina</taxon>
        <taxon>Agaricomycetes</taxon>
        <taxon>Polyporales</taxon>
        <taxon>Polyporaceae</taxon>
        <taxon>Dichomitus</taxon>
    </lineage>
</organism>
<accession>A0A4V2JYU2</accession>
<gene>
    <name evidence="2" type="ORF">BD311DRAFT_869362</name>
</gene>
<feature type="compositionally biased region" description="Polar residues" evidence="1">
    <location>
        <begin position="18"/>
        <end position="30"/>
    </location>
</feature>
<dbReference type="Proteomes" id="UP000292957">
    <property type="component" value="Unassembled WGS sequence"/>
</dbReference>
<dbReference type="AlphaFoldDB" id="A0A4V2JYU2"/>
<evidence type="ECO:0000313" key="2">
    <source>
        <dbReference type="EMBL" id="TBU22453.1"/>
    </source>
</evidence>